<gene>
    <name evidence="12" type="ORF">UO65_0112</name>
</gene>
<evidence type="ECO:0000256" key="6">
    <source>
        <dbReference type="ARBA" id="ARBA00022603"/>
    </source>
</evidence>
<evidence type="ECO:0000256" key="3">
    <source>
        <dbReference type="ARBA" id="ARBA00011890"/>
    </source>
</evidence>
<evidence type="ECO:0000313" key="12">
    <source>
        <dbReference type="EMBL" id="EWC64505.1"/>
    </source>
</evidence>
<dbReference type="PANTHER" id="PTHR11579">
    <property type="entry name" value="PROTEIN-L-ISOASPARTATE O-METHYLTRANSFERASE"/>
    <property type="match status" value="1"/>
</dbReference>
<dbReference type="GO" id="GO:0032259">
    <property type="term" value="P:methylation"/>
    <property type="evidence" value="ECO:0007669"/>
    <property type="project" value="UniProtKB-KW"/>
</dbReference>
<accession>W7IU98</accession>
<evidence type="ECO:0000256" key="11">
    <source>
        <dbReference type="ARBA" id="ARBA00031350"/>
    </source>
</evidence>
<protein>
    <recommendedName>
        <fullName evidence="4">Protein-L-isoaspartate O-methyltransferase</fullName>
        <ecNumber evidence="3">2.1.1.77</ecNumber>
    </recommendedName>
    <alternativeName>
        <fullName evidence="11">L-isoaspartyl protein carboxyl methyltransferase</fullName>
    </alternativeName>
    <alternativeName>
        <fullName evidence="9">Protein L-isoaspartyl methyltransferase</fullName>
    </alternativeName>
    <alternativeName>
        <fullName evidence="10">Protein-beta-aspartate methyltransferase</fullName>
    </alternativeName>
</protein>
<evidence type="ECO:0000256" key="9">
    <source>
        <dbReference type="ARBA" id="ARBA00030757"/>
    </source>
</evidence>
<dbReference type="EMBL" id="AYXG01000004">
    <property type="protein sequence ID" value="EWC64505.1"/>
    <property type="molecule type" value="Genomic_DNA"/>
</dbReference>
<evidence type="ECO:0000256" key="10">
    <source>
        <dbReference type="ARBA" id="ARBA00031323"/>
    </source>
</evidence>
<evidence type="ECO:0000256" key="8">
    <source>
        <dbReference type="ARBA" id="ARBA00022691"/>
    </source>
</evidence>
<evidence type="ECO:0000256" key="7">
    <source>
        <dbReference type="ARBA" id="ARBA00022679"/>
    </source>
</evidence>
<keyword evidence="7 12" id="KW-0808">Transferase</keyword>
<keyword evidence="13" id="KW-1185">Reference proteome</keyword>
<dbReference type="GO" id="GO:0004719">
    <property type="term" value="F:protein-L-isoaspartate (D-aspartate) O-methyltransferase activity"/>
    <property type="evidence" value="ECO:0007669"/>
    <property type="project" value="UniProtKB-EC"/>
</dbReference>
<sequence>MSTLRHRTSRPYDESEEAGPLREAMVRDLRDLGALDTDEVIAAFLAVPRHLFAKDEPLETVYAANTPLVTKKNSEGQAISSVSAAHIQATMLEQAEIKPGMRVLEIGSGGYNAALLAELVGDSGQVTSVDIDPDIVARAQQCLTAAGYDEVNVVLADAEGGVAEHAPYDRVIVTVGAWDIPPVWIEQLSTDGQIVVPFRFRGLTRSVAFGRQDARLVSRDYRLCGFVPMQGAGEHTERLIRLDGDDVVLRTDENGPFDEDLLRAALHGPKVERWSGVVFDQVDQLDLWLGTSIPVFGLLKATKAAIEKGPVGRSALLPVPTSVREGSFAYRMKRPIEGTDEFETGVYAHGPDAEALVEEYVELIRTWDREHRDGSRARIEVFSAGTPDDKLPHGRLVDKKHTRVVITWP</sequence>
<comment type="subcellular location">
    <subcellularLocation>
        <location evidence="1">Cytoplasm</location>
    </subcellularLocation>
</comment>
<keyword evidence="6 12" id="KW-0489">Methyltransferase</keyword>
<dbReference type="InterPro" id="IPR000682">
    <property type="entry name" value="PCMT"/>
</dbReference>
<name>W7IU98_9PSEU</name>
<evidence type="ECO:0000256" key="4">
    <source>
        <dbReference type="ARBA" id="ARBA00013346"/>
    </source>
</evidence>
<dbReference type="NCBIfam" id="TIGR04364">
    <property type="entry name" value="methyltran_FxLD"/>
    <property type="match status" value="1"/>
</dbReference>
<dbReference type="Gene3D" id="3.40.50.150">
    <property type="entry name" value="Vaccinia Virus protein VP39"/>
    <property type="match status" value="1"/>
</dbReference>
<evidence type="ECO:0000256" key="1">
    <source>
        <dbReference type="ARBA" id="ARBA00004496"/>
    </source>
</evidence>
<dbReference type="Proteomes" id="UP000019277">
    <property type="component" value="Unassembled WGS sequence"/>
</dbReference>
<comment type="caution">
    <text evidence="12">The sequence shown here is derived from an EMBL/GenBank/DDBJ whole genome shotgun (WGS) entry which is preliminary data.</text>
</comment>
<comment type="similarity">
    <text evidence="2">Belongs to the methyltransferase superfamily. L-isoaspartyl/D-aspartyl protein methyltransferase family.</text>
</comment>
<proteinExistence type="inferred from homology"/>
<evidence type="ECO:0000313" key="13">
    <source>
        <dbReference type="Proteomes" id="UP000019277"/>
    </source>
</evidence>
<dbReference type="EC" id="2.1.1.77" evidence="3"/>
<keyword evidence="5" id="KW-0963">Cytoplasm</keyword>
<dbReference type="PATRIC" id="fig|909613.9.peg.116"/>
<dbReference type="eggNOG" id="COG2518">
    <property type="taxonomic scope" value="Bacteria"/>
</dbReference>
<dbReference type="PANTHER" id="PTHR11579:SF0">
    <property type="entry name" value="PROTEIN-L-ISOASPARTATE(D-ASPARTATE) O-METHYLTRANSFERASE"/>
    <property type="match status" value="1"/>
</dbReference>
<dbReference type="RefSeq" id="WP_084175191.1">
    <property type="nucleotide sequence ID" value="NZ_AYXG01000004.1"/>
</dbReference>
<dbReference type="GO" id="GO:0005737">
    <property type="term" value="C:cytoplasm"/>
    <property type="evidence" value="ECO:0007669"/>
    <property type="project" value="UniProtKB-SubCell"/>
</dbReference>
<dbReference type="InterPro" id="IPR027573">
    <property type="entry name" value="Methyltran_FxLD"/>
</dbReference>
<evidence type="ECO:0000256" key="5">
    <source>
        <dbReference type="ARBA" id="ARBA00022490"/>
    </source>
</evidence>
<dbReference type="STRING" id="909613.UO65_0112"/>
<reference evidence="12 13" key="1">
    <citation type="journal article" date="2014" name="Genome Announc.">
        <title>Draft Genome Sequence of the Antitrypanosomally Active Sponge-Associated Bacterium Actinokineospora sp. Strain EG49.</title>
        <authorList>
            <person name="Harjes J."/>
            <person name="Ryu T."/>
            <person name="Abdelmohsen U.R."/>
            <person name="Moitinho-Silva L."/>
            <person name="Horn H."/>
            <person name="Ravasi T."/>
            <person name="Hentschel U."/>
        </authorList>
    </citation>
    <scope>NUCLEOTIDE SEQUENCE [LARGE SCALE GENOMIC DNA]</scope>
    <source>
        <strain evidence="12 13">EG49</strain>
    </source>
</reference>
<dbReference type="AlphaFoldDB" id="W7IU98"/>
<dbReference type="Pfam" id="PF01135">
    <property type="entry name" value="PCMT"/>
    <property type="match status" value="1"/>
</dbReference>
<dbReference type="CDD" id="cd02440">
    <property type="entry name" value="AdoMet_MTases"/>
    <property type="match status" value="1"/>
</dbReference>
<organism evidence="12 13">
    <name type="scientific">Actinokineospora spheciospongiae</name>
    <dbReference type="NCBI Taxonomy" id="909613"/>
    <lineage>
        <taxon>Bacteria</taxon>
        <taxon>Bacillati</taxon>
        <taxon>Actinomycetota</taxon>
        <taxon>Actinomycetes</taxon>
        <taxon>Pseudonocardiales</taxon>
        <taxon>Pseudonocardiaceae</taxon>
        <taxon>Actinokineospora</taxon>
    </lineage>
</organism>
<keyword evidence="8" id="KW-0949">S-adenosyl-L-methionine</keyword>
<dbReference type="InterPro" id="IPR029063">
    <property type="entry name" value="SAM-dependent_MTases_sf"/>
</dbReference>
<evidence type="ECO:0000256" key="2">
    <source>
        <dbReference type="ARBA" id="ARBA00005369"/>
    </source>
</evidence>
<dbReference type="SUPFAM" id="SSF53335">
    <property type="entry name" value="S-adenosyl-L-methionine-dependent methyltransferases"/>
    <property type="match status" value="1"/>
</dbReference>